<dbReference type="CDD" id="cd01949">
    <property type="entry name" value="GGDEF"/>
    <property type="match status" value="1"/>
</dbReference>
<dbReference type="Pfam" id="PF00990">
    <property type="entry name" value="GGDEF"/>
    <property type="match status" value="1"/>
</dbReference>
<dbReference type="InterPro" id="IPR043128">
    <property type="entry name" value="Rev_trsase/Diguanyl_cyclase"/>
</dbReference>
<dbReference type="InterPro" id="IPR001633">
    <property type="entry name" value="EAL_dom"/>
</dbReference>
<sequence length="607" mass="68227">MSTVSNPAWMTELGPCANEAACLHLHDIIQNRQLTAVFQPILNMQQGKFIGYEGLIRGPINSTLHSPMALFAMARSCGLVTELEYLCRQTVLESFARQNLPGKIFLNISPDILLQKYSKSGETLKYMEALGLKPSQVIIELTENAQTLDYQLMRDATHHYRNMGFEIAIDDLGEGFSGLRLWSEIRPDYVKIDKHFTQNIHLDPVKLQFARSIQEIAEKSGAQVIAEGIETHEQLMAIRDLGIAYSQGYHIARPHPTPIREASSDIKNSLVRFEFERENLLQNRATVEKLLKYSAPVSPTCLNEDVFKMFDENQEIYSIPVVLDGRPIGLINRSIMINDYARPFRRELYGQRPCEMMTDKSALIVDKDTSLKKLSDLILQSKPHHLSAGFIVTDNGQYAGMASGHDLLRLITKMQIDTARYANPLTLLPGNVPISEQIDSLLQSGTQFVACYCDLDYFKPYNDVYGYKKGDEVIQRTGQVLADACGPYDFVGHIGGDDFIILFQSKNWESRCHTLLSQIAKVSPMFYSDADQKSGGIITQDRQGEQRFHPFVSLSIGALIVNSALYHSHHEVSTACVNAKKQAKEIAGNSLFIERRSPHESVIEMAA</sequence>
<dbReference type="SUPFAM" id="SSF55073">
    <property type="entry name" value="Nucleotide cyclase"/>
    <property type="match status" value="1"/>
</dbReference>
<protein>
    <submittedName>
        <fullName evidence="5">Diguanylate cyclase</fullName>
    </submittedName>
</protein>
<dbReference type="Pfam" id="PF00571">
    <property type="entry name" value="CBS"/>
    <property type="match status" value="1"/>
</dbReference>
<dbReference type="CDD" id="cd01948">
    <property type="entry name" value="EAL"/>
    <property type="match status" value="1"/>
</dbReference>
<dbReference type="SMART" id="SM00052">
    <property type="entry name" value="EAL"/>
    <property type="match status" value="1"/>
</dbReference>
<evidence type="ECO:0000313" key="6">
    <source>
        <dbReference type="Proteomes" id="UP000297706"/>
    </source>
</evidence>
<dbReference type="InterPro" id="IPR000160">
    <property type="entry name" value="GGDEF_dom"/>
</dbReference>
<feature type="domain" description="CBS" evidence="4">
    <location>
        <begin position="357"/>
        <end position="418"/>
    </location>
</feature>
<dbReference type="PROSITE" id="PS50883">
    <property type="entry name" value="EAL"/>
    <property type="match status" value="1"/>
</dbReference>
<dbReference type="Gene3D" id="3.20.20.450">
    <property type="entry name" value="EAL domain"/>
    <property type="match status" value="1"/>
</dbReference>
<feature type="domain" description="GGDEF" evidence="3">
    <location>
        <begin position="446"/>
        <end position="596"/>
    </location>
</feature>
<proteinExistence type="predicted"/>
<dbReference type="PROSITE" id="PS51371">
    <property type="entry name" value="CBS"/>
    <property type="match status" value="1"/>
</dbReference>
<dbReference type="SUPFAM" id="SSF141868">
    <property type="entry name" value="EAL domain-like"/>
    <property type="match status" value="1"/>
</dbReference>
<dbReference type="InterPro" id="IPR000644">
    <property type="entry name" value="CBS_dom"/>
</dbReference>
<evidence type="ECO:0000259" key="4">
    <source>
        <dbReference type="PROSITE" id="PS51371"/>
    </source>
</evidence>
<dbReference type="PANTHER" id="PTHR33121:SF76">
    <property type="entry name" value="SIGNALING PROTEIN"/>
    <property type="match status" value="1"/>
</dbReference>
<dbReference type="CDD" id="cd04598">
    <property type="entry name" value="CBS_pair_GGDEF_EAL"/>
    <property type="match status" value="1"/>
</dbReference>
<evidence type="ECO:0000259" key="3">
    <source>
        <dbReference type="PROSITE" id="PS50887"/>
    </source>
</evidence>
<dbReference type="Pfam" id="PF00563">
    <property type="entry name" value="EAL"/>
    <property type="match status" value="1"/>
</dbReference>
<dbReference type="InterPro" id="IPR035919">
    <property type="entry name" value="EAL_sf"/>
</dbReference>
<dbReference type="SUPFAM" id="SSF54631">
    <property type="entry name" value="CBS-domain pair"/>
    <property type="match status" value="1"/>
</dbReference>
<gene>
    <name evidence="5" type="ORF">C3Y98_09510</name>
</gene>
<dbReference type="OrthoDB" id="9813903at2"/>
<dbReference type="Gene3D" id="3.30.70.270">
    <property type="match status" value="1"/>
</dbReference>
<dbReference type="GO" id="GO:0071111">
    <property type="term" value="F:cyclic-guanylate-specific phosphodiesterase activity"/>
    <property type="evidence" value="ECO:0007669"/>
    <property type="project" value="InterPro"/>
</dbReference>
<keyword evidence="6" id="KW-1185">Reference proteome</keyword>
<comment type="caution">
    <text evidence="5">The sequence shown here is derived from an EMBL/GenBank/DDBJ whole genome shotgun (WGS) entry which is preliminary data.</text>
</comment>
<dbReference type="SMART" id="SM00267">
    <property type="entry name" value="GGDEF"/>
    <property type="match status" value="1"/>
</dbReference>
<evidence type="ECO:0000256" key="1">
    <source>
        <dbReference type="PROSITE-ProRule" id="PRU00703"/>
    </source>
</evidence>
<evidence type="ECO:0000313" key="5">
    <source>
        <dbReference type="EMBL" id="TFW70550.1"/>
    </source>
</evidence>
<dbReference type="AlphaFoldDB" id="A0A4Y9VQT4"/>
<name>A0A4Y9VQT4_9PROT</name>
<dbReference type="NCBIfam" id="TIGR00254">
    <property type="entry name" value="GGDEF"/>
    <property type="match status" value="1"/>
</dbReference>
<dbReference type="Proteomes" id="UP000297706">
    <property type="component" value="Unassembled WGS sequence"/>
</dbReference>
<dbReference type="EMBL" id="PQVH01000012">
    <property type="protein sequence ID" value="TFW70550.1"/>
    <property type="molecule type" value="Genomic_DNA"/>
</dbReference>
<dbReference type="InterPro" id="IPR029787">
    <property type="entry name" value="Nucleotide_cyclase"/>
</dbReference>
<evidence type="ECO:0000259" key="2">
    <source>
        <dbReference type="PROSITE" id="PS50883"/>
    </source>
</evidence>
<dbReference type="PANTHER" id="PTHR33121">
    <property type="entry name" value="CYCLIC DI-GMP PHOSPHODIESTERASE PDEF"/>
    <property type="match status" value="1"/>
</dbReference>
<dbReference type="InterPro" id="IPR046342">
    <property type="entry name" value="CBS_dom_sf"/>
</dbReference>
<dbReference type="InterPro" id="IPR050706">
    <property type="entry name" value="Cyclic-di-GMP_PDE-like"/>
</dbReference>
<organism evidence="5 6">
    <name type="scientific">Methylotenera oryzisoli</name>
    <dbReference type="NCBI Taxonomy" id="2080758"/>
    <lineage>
        <taxon>Bacteria</taxon>
        <taxon>Pseudomonadati</taxon>
        <taxon>Pseudomonadota</taxon>
        <taxon>Betaproteobacteria</taxon>
        <taxon>Nitrosomonadales</taxon>
        <taxon>Methylophilaceae</taxon>
        <taxon>Methylotenera</taxon>
    </lineage>
</organism>
<reference evidence="5 6" key="1">
    <citation type="submission" date="2018-02" db="EMBL/GenBank/DDBJ databases">
        <title>A novel lanthanide dependent methylotroph, Methylotenera sp. La3113.</title>
        <authorList>
            <person name="Lv H."/>
            <person name="Tani A."/>
        </authorList>
    </citation>
    <scope>NUCLEOTIDE SEQUENCE [LARGE SCALE GENOMIC DNA]</scope>
    <source>
        <strain evidence="5 6">La3113</strain>
    </source>
</reference>
<dbReference type="RefSeq" id="WP_135278356.1">
    <property type="nucleotide sequence ID" value="NZ_PQVH01000012.1"/>
</dbReference>
<accession>A0A4Y9VQT4</accession>
<feature type="domain" description="EAL" evidence="2">
    <location>
        <begin position="18"/>
        <end position="268"/>
    </location>
</feature>
<dbReference type="PROSITE" id="PS50887">
    <property type="entry name" value="GGDEF"/>
    <property type="match status" value="1"/>
</dbReference>
<dbReference type="Gene3D" id="3.10.580.10">
    <property type="entry name" value="CBS-domain"/>
    <property type="match status" value="1"/>
</dbReference>
<keyword evidence="1" id="KW-0129">CBS domain</keyword>